<comment type="caution">
    <text evidence="3">The sequence shown here is derived from an EMBL/GenBank/DDBJ whole genome shotgun (WGS) entry which is preliminary data.</text>
</comment>
<protein>
    <submittedName>
        <fullName evidence="3">Substrate-binding periplasmic protein</fullName>
    </submittedName>
</protein>
<proteinExistence type="predicted"/>
<dbReference type="PANTHER" id="PTHR38834">
    <property type="entry name" value="PERIPLASMIC SUBSTRATE BINDING PROTEIN FAMILY 3"/>
    <property type="match status" value="1"/>
</dbReference>
<keyword evidence="4" id="KW-1185">Reference proteome</keyword>
<organism evidence="3 4">
    <name type="scientific">Saccharospirillum mangrovi</name>
    <dbReference type="NCBI Taxonomy" id="2161747"/>
    <lineage>
        <taxon>Bacteria</taxon>
        <taxon>Pseudomonadati</taxon>
        <taxon>Pseudomonadota</taxon>
        <taxon>Gammaproteobacteria</taxon>
        <taxon>Oceanospirillales</taxon>
        <taxon>Saccharospirillaceae</taxon>
        <taxon>Saccharospirillum</taxon>
    </lineage>
</organism>
<dbReference type="Pfam" id="PF00497">
    <property type="entry name" value="SBP_bac_3"/>
    <property type="match status" value="1"/>
</dbReference>
<dbReference type="Proteomes" id="UP001595617">
    <property type="component" value="Unassembled WGS sequence"/>
</dbReference>
<dbReference type="EMBL" id="JBHRYR010000002">
    <property type="protein sequence ID" value="MFC3852542.1"/>
    <property type="molecule type" value="Genomic_DNA"/>
</dbReference>
<evidence type="ECO:0000256" key="1">
    <source>
        <dbReference type="SAM" id="SignalP"/>
    </source>
</evidence>
<dbReference type="SUPFAM" id="SSF53850">
    <property type="entry name" value="Periplasmic binding protein-like II"/>
    <property type="match status" value="1"/>
</dbReference>
<keyword evidence="1" id="KW-0732">Signal</keyword>
<evidence type="ECO:0000313" key="3">
    <source>
        <dbReference type="EMBL" id="MFC3852542.1"/>
    </source>
</evidence>
<gene>
    <name evidence="3" type="ORF">ACFOOG_06820</name>
</gene>
<dbReference type="Gene3D" id="3.40.190.10">
    <property type="entry name" value="Periplasmic binding protein-like II"/>
    <property type="match status" value="2"/>
</dbReference>
<dbReference type="InterPro" id="IPR001638">
    <property type="entry name" value="Solute-binding_3/MltF_N"/>
</dbReference>
<reference evidence="4" key="1">
    <citation type="journal article" date="2019" name="Int. J. Syst. Evol. Microbiol.">
        <title>The Global Catalogue of Microorganisms (GCM) 10K type strain sequencing project: providing services to taxonomists for standard genome sequencing and annotation.</title>
        <authorList>
            <consortium name="The Broad Institute Genomics Platform"/>
            <consortium name="The Broad Institute Genome Sequencing Center for Infectious Disease"/>
            <person name="Wu L."/>
            <person name="Ma J."/>
        </authorList>
    </citation>
    <scope>NUCLEOTIDE SEQUENCE [LARGE SCALE GENOMIC DNA]</scope>
    <source>
        <strain evidence="4">IBRC 10765</strain>
    </source>
</reference>
<feature type="domain" description="Solute-binding protein family 3/N-terminal" evidence="2">
    <location>
        <begin position="23"/>
        <end position="241"/>
    </location>
</feature>
<feature type="signal peptide" evidence="1">
    <location>
        <begin position="1"/>
        <end position="20"/>
    </location>
</feature>
<accession>A0ABV7ZYQ9</accession>
<dbReference type="RefSeq" id="WP_380694773.1">
    <property type="nucleotide sequence ID" value="NZ_JBHRYR010000002.1"/>
</dbReference>
<sequence length="244" mass="27187">MLFRLAVGMLLLSSAIASMAEDRLTFITEEYPPFNYATENGVAGFAVSLLTDMMAEAGYEFDPSAVRLLPWARAYETALHVPNTLLFSTTRTTARESLFQWVGPIAPDRVVLLAHRDAPVSLSSIEDITRQGLKVAAIREDIGAQRLLELGIDEEQILYAFSNQSAASMLSAQRVDLWAYGEEVAYWLMEQHGMDPEQVAPVWVLSESALYFAVQKDTDPAIVERLQAALDRVQAKRQAHDHAR</sequence>
<dbReference type="SMART" id="SM00062">
    <property type="entry name" value="PBPb"/>
    <property type="match status" value="1"/>
</dbReference>
<name>A0ABV7ZYQ9_9GAMM</name>
<dbReference type="PANTHER" id="PTHR38834:SF3">
    <property type="entry name" value="SOLUTE-BINDING PROTEIN FAMILY 3_N-TERMINAL DOMAIN-CONTAINING PROTEIN"/>
    <property type="match status" value="1"/>
</dbReference>
<evidence type="ECO:0000313" key="4">
    <source>
        <dbReference type="Proteomes" id="UP001595617"/>
    </source>
</evidence>
<feature type="chain" id="PRO_5046674067" evidence="1">
    <location>
        <begin position="21"/>
        <end position="244"/>
    </location>
</feature>
<evidence type="ECO:0000259" key="2">
    <source>
        <dbReference type="SMART" id="SM00062"/>
    </source>
</evidence>